<evidence type="ECO:0000313" key="3">
    <source>
        <dbReference type="EMBL" id="KGB34786.1"/>
    </source>
</evidence>
<accession>A0A095AL26</accession>
<dbReference type="AlphaFoldDB" id="A0A095AL26"/>
<organism evidence="3">
    <name type="scientific">Schistosoma haematobium</name>
    <name type="common">Blood fluke</name>
    <dbReference type="NCBI Taxonomy" id="6185"/>
    <lineage>
        <taxon>Eukaryota</taxon>
        <taxon>Metazoa</taxon>
        <taxon>Spiralia</taxon>
        <taxon>Lophotrochozoa</taxon>
        <taxon>Platyhelminthes</taxon>
        <taxon>Trematoda</taxon>
        <taxon>Digenea</taxon>
        <taxon>Strigeidida</taxon>
        <taxon>Schistosomatoidea</taxon>
        <taxon>Schistosomatidae</taxon>
        <taxon>Schistosoma</taxon>
    </lineage>
</organism>
<dbReference type="EMBL" id="KL250634">
    <property type="protein sequence ID" value="KGB34786.1"/>
    <property type="molecule type" value="Genomic_DNA"/>
</dbReference>
<dbReference type="PROSITE" id="PS50181">
    <property type="entry name" value="FBOX"/>
    <property type="match status" value="1"/>
</dbReference>
<proteinExistence type="predicted"/>
<evidence type="ECO:0000256" key="1">
    <source>
        <dbReference type="SAM" id="MobiDB-lite"/>
    </source>
</evidence>
<reference evidence="3" key="1">
    <citation type="journal article" date="2012" name="Nat. Genet.">
        <title>Whole-genome sequence of Schistosoma haematobium.</title>
        <authorList>
            <person name="Young N.D."/>
            <person name="Jex A.R."/>
            <person name="Li B."/>
            <person name="Liu S."/>
            <person name="Yang L."/>
            <person name="Xiong Z."/>
            <person name="Li Y."/>
            <person name="Cantacessi C."/>
            <person name="Hall R.S."/>
            <person name="Xu X."/>
            <person name="Chen F."/>
            <person name="Wu X."/>
            <person name="Zerlotini A."/>
            <person name="Oliveira G."/>
            <person name="Hofmann A."/>
            <person name="Zhang G."/>
            <person name="Fang X."/>
            <person name="Kang Y."/>
            <person name="Campbell B.E."/>
            <person name="Loukas A."/>
            <person name="Ranganathan S."/>
            <person name="Rollinson D."/>
            <person name="Rinaldi G."/>
            <person name="Brindley P.J."/>
            <person name="Yang H."/>
            <person name="Wang J."/>
            <person name="Wang J."/>
            <person name="Gasser R.B."/>
        </authorList>
    </citation>
    <scope>NUCLEOTIDE SEQUENCE [LARGE SCALE GENOMIC DNA]</scope>
</reference>
<dbReference type="Gene3D" id="3.40.1000.30">
    <property type="match status" value="1"/>
</dbReference>
<dbReference type="InterPro" id="IPR047118">
    <property type="entry name" value="Fbxo7"/>
</dbReference>
<dbReference type="InterPro" id="IPR029071">
    <property type="entry name" value="Ubiquitin-like_domsf"/>
</dbReference>
<dbReference type="PANTHER" id="PTHR15537">
    <property type="entry name" value="F-BOX ONLY PROTEIN 7"/>
    <property type="match status" value="1"/>
</dbReference>
<dbReference type="InterPro" id="IPR036047">
    <property type="entry name" value="F-box-like_dom_sf"/>
</dbReference>
<sequence>MTRLFVTDILRRRIHYPNYKISQLSKFLISFTHSSNKVESSRAVEKMRLRLKFLNKFHVFETATASATLNEIFESASKIFSLKRENVQISLNAKDYYNINYSNQSLSELGIVNGDIIYINSLEKLDDIKQSLETELATPILKFINDNLSNDQHYTSTLLMAIPLYIFAIEKGLYTLDHLSQYYQEMSSIIRLTFNYPQVDSIKLIFTLFQNGNMTCIAASVQDLPIRKQLILQTKLYLIKQDTIHQSCIFSNNLLFVCLSSFVCMLNLATTNKLNLLYRHLRLLSIRIKDELIEPILLAIHSEYNLSPRLHLCTLPSELFCEILCYLRLTSLGFLMLCNRELSYRIRNCNTVWRIHLAKLNAKNRPISDGVLSRQQQSSSLLQQVDQKHTTLHKSQQKNIEHYILMYFFFPNPRLLSPNRLSDQTEQDEAYKKFSDKKELKSTMSKLSRDCNYNRAENEDKQENNTSVHYTAN</sequence>
<feature type="domain" description="F-box" evidence="2">
    <location>
        <begin position="309"/>
        <end position="356"/>
    </location>
</feature>
<name>A0A095AL26_SCHHA</name>
<dbReference type="GO" id="GO:1903599">
    <property type="term" value="P:positive regulation of autophagy of mitochondrion"/>
    <property type="evidence" value="ECO:0007669"/>
    <property type="project" value="TreeGrafter"/>
</dbReference>
<feature type="compositionally biased region" description="Basic and acidic residues" evidence="1">
    <location>
        <begin position="429"/>
        <end position="441"/>
    </location>
</feature>
<evidence type="ECO:0000259" key="2">
    <source>
        <dbReference type="PROSITE" id="PS50181"/>
    </source>
</evidence>
<feature type="compositionally biased region" description="Polar residues" evidence="1">
    <location>
        <begin position="464"/>
        <end position="473"/>
    </location>
</feature>
<dbReference type="InterPro" id="IPR001810">
    <property type="entry name" value="F-box_dom"/>
</dbReference>
<feature type="region of interest" description="Disordered" evidence="1">
    <location>
        <begin position="427"/>
        <end position="473"/>
    </location>
</feature>
<dbReference type="SUPFAM" id="SSF81383">
    <property type="entry name" value="F-box domain"/>
    <property type="match status" value="1"/>
</dbReference>
<dbReference type="PANTHER" id="PTHR15537:SF2">
    <property type="entry name" value="F-BOX ONLY PROTEIN 7"/>
    <property type="match status" value="1"/>
</dbReference>
<protein>
    <recommendedName>
        <fullName evidence="2">F-box domain-containing protein</fullName>
    </recommendedName>
</protein>
<dbReference type="GO" id="GO:0019901">
    <property type="term" value="F:protein kinase binding"/>
    <property type="evidence" value="ECO:0007669"/>
    <property type="project" value="InterPro"/>
</dbReference>
<gene>
    <name evidence="3" type="ORF">MS3_03007</name>
</gene>
<dbReference type="SUPFAM" id="SSF54236">
    <property type="entry name" value="Ubiquitin-like"/>
    <property type="match status" value="1"/>
</dbReference>